<reference evidence="1 2" key="1">
    <citation type="journal article" date="2021" name="bioRxiv">
        <title>Chromosome-scale and haplotype-resolved genome assembly of a tetraploid potato cultivar.</title>
        <authorList>
            <person name="Sun H."/>
            <person name="Jiao W.-B."/>
            <person name="Krause K."/>
            <person name="Campoy J.A."/>
            <person name="Goel M."/>
            <person name="Folz-Donahue K."/>
            <person name="Kukat C."/>
            <person name="Huettel B."/>
            <person name="Schneeberger K."/>
        </authorList>
    </citation>
    <scope>NUCLEOTIDE SEQUENCE [LARGE SCALE GENOMIC DNA]</scope>
    <source>
        <strain evidence="1">SolTubOtavaFocal</strain>
        <tissue evidence="1">Leaves</tissue>
    </source>
</reference>
<dbReference type="EMBL" id="JAIVGD010000026">
    <property type="protein sequence ID" value="KAH0740606.1"/>
    <property type="molecule type" value="Genomic_DNA"/>
</dbReference>
<organism evidence="1 2">
    <name type="scientific">Solanum tuberosum</name>
    <name type="common">Potato</name>
    <dbReference type="NCBI Taxonomy" id="4113"/>
    <lineage>
        <taxon>Eukaryota</taxon>
        <taxon>Viridiplantae</taxon>
        <taxon>Streptophyta</taxon>
        <taxon>Embryophyta</taxon>
        <taxon>Tracheophyta</taxon>
        <taxon>Spermatophyta</taxon>
        <taxon>Magnoliopsida</taxon>
        <taxon>eudicotyledons</taxon>
        <taxon>Gunneridae</taxon>
        <taxon>Pentapetalae</taxon>
        <taxon>asterids</taxon>
        <taxon>lamiids</taxon>
        <taxon>Solanales</taxon>
        <taxon>Solanaceae</taxon>
        <taxon>Solanoideae</taxon>
        <taxon>Solaneae</taxon>
        <taxon>Solanum</taxon>
    </lineage>
</organism>
<comment type="caution">
    <text evidence="1">The sequence shown here is derived from an EMBL/GenBank/DDBJ whole genome shotgun (WGS) entry which is preliminary data.</text>
</comment>
<proteinExistence type="predicted"/>
<gene>
    <name evidence="1" type="ORF">KY290_033649</name>
</gene>
<dbReference type="SUPFAM" id="SSF57756">
    <property type="entry name" value="Retrovirus zinc finger-like domains"/>
    <property type="match status" value="1"/>
</dbReference>
<evidence type="ECO:0000313" key="1">
    <source>
        <dbReference type="EMBL" id="KAH0740606.1"/>
    </source>
</evidence>
<dbReference type="InterPro" id="IPR036875">
    <property type="entry name" value="Znf_CCHC_sf"/>
</dbReference>
<keyword evidence="2" id="KW-1185">Reference proteome</keyword>
<dbReference type="Proteomes" id="UP000826656">
    <property type="component" value="Unassembled WGS sequence"/>
</dbReference>
<evidence type="ECO:0000313" key="2">
    <source>
        <dbReference type="Proteomes" id="UP000826656"/>
    </source>
</evidence>
<accession>A0ABQ7U0Y3</accession>
<sequence length="202" mass="23281">MLNDEFDVVDMNNHDDEIGKDEVSDFESNNPPTPIVGSYILCSSQSSCVNDVRDDETSFYKGMTFKNKEELAVSLKITCLKKDFRLKKVINSHTVMAALRAQYGADFGNLIYEYSSPYYSVEKYIMAYCEEIHSVPPEDSWIVPLDIIERIPLPYVDPSKPRRRRYKRRRGVGESFPTRKNKCSVCRDFGHKKTTCPNRNAP</sequence>
<name>A0ABQ7U0Y3_SOLTU</name>
<protein>
    <submittedName>
        <fullName evidence="1">Uncharacterized protein</fullName>
    </submittedName>
</protein>